<sequence>MASLRGHLLLLMLLAVTASEDYVGLQKEIGLPTELLDMLKQALVVPQVTVRQKGPCIKPCSMDPSIPFPLARPTMENILAICRYSNLRPRYTEDMLPRSGFGNLYRQASAVNQLESWFTMCCSNDTQDEGLTLCCAQQAWDKSLSNFCEEEFSIKTSHYHCCKKNGPAKWDCFEKEAPDPLYQPPVHQGPNTIQGFAFNSSSCQKTSVSEITPRPETVNEPSTLRWAEQRIVIPPIPVSSGEEEVLWIEGHYVSSPQSMRQSIPFPLARPTTANILAICQYSNQRPRYPKERLPRSGFGYLHRQASAVNQLESWYTVCCTNGTQDDELTLCCAQQAWEKSLSAFCEEEFSIKTNHYHCCKENGPAKWDCFEKEGSDTSYQPSGHEKLLKSSLGLQVFEFDRNRCQKTSISGVDSIAMTERMVETLHINFPPGRPNSYNIASICGFHKDRPRYSTSCLPRTGFKWFARQLKAINGLEKSFGQCCKKSKDLQACADRKWKEMVDKFCKVEEKIQVNQSECCKKQRGEEQYDCFSTAAPNPDYMVSNEYSLLEIPPSLDMFCDTYRDPQKMKHLPFTVDEMAEKCCILVGDKRSACLQIQLDNLSDDACKADNPSLAQVKRKCCKKNAKGRSKCLTKLLLHNIAKTPRVKLNPKKCPIL</sequence>
<reference evidence="1 2" key="1">
    <citation type="journal article" date="2022" name="bioRxiv">
        <title>An ancient truncated duplication of the anti-Mullerian hormone receptor type 2 gene is a potential conserved master sex determinant in the Pangasiidae catfish family.</title>
        <authorList>
            <person name="Wen M."/>
            <person name="Pan Q."/>
            <person name="Jouanno E."/>
            <person name="Montfort J."/>
            <person name="Zahm M."/>
            <person name="Cabau C."/>
            <person name="Klopp C."/>
            <person name="Iampietro C."/>
            <person name="Roques C."/>
            <person name="Bouchez O."/>
            <person name="Castinel A."/>
            <person name="Donnadieu C."/>
            <person name="Parrinello H."/>
            <person name="Poncet C."/>
            <person name="Belmonte E."/>
            <person name="Gautier V."/>
            <person name="Avarre J.-C."/>
            <person name="Dugue R."/>
            <person name="Gustiano R."/>
            <person name="Ha T.T.T."/>
            <person name="Campet M."/>
            <person name="Sriphairoj K."/>
            <person name="Ribolli J."/>
            <person name="de Almeida F.L."/>
            <person name="Desvignes T."/>
            <person name="Postlethwait J.H."/>
            <person name="Bucao C.F."/>
            <person name="Robinson-Rechavi M."/>
            <person name="Bobe J."/>
            <person name="Herpin A."/>
            <person name="Guiguen Y."/>
        </authorList>
    </citation>
    <scope>NUCLEOTIDE SEQUENCE [LARGE SCALE GENOMIC DNA]</scope>
    <source>
        <strain evidence="1">YG-Dec2019</strain>
    </source>
</reference>
<keyword evidence="2" id="KW-1185">Reference proteome</keyword>
<proteinExistence type="predicted"/>
<comment type="caution">
    <text evidence="1">The sequence shown here is derived from an EMBL/GenBank/DDBJ whole genome shotgun (WGS) entry which is preliminary data.</text>
</comment>
<protein>
    <submittedName>
        <fullName evidence="1">Uncharacterized protein</fullName>
    </submittedName>
</protein>
<name>A0ACC5W669_PANGG</name>
<evidence type="ECO:0000313" key="1">
    <source>
        <dbReference type="EMBL" id="MCI4374471.1"/>
    </source>
</evidence>
<accession>A0ACC5W669</accession>
<gene>
    <name evidence="1" type="ORF">PGIGA_G00006440</name>
</gene>
<evidence type="ECO:0000313" key="2">
    <source>
        <dbReference type="Proteomes" id="UP000829447"/>
    </source>
</evidence>
<dbReference type="EMBL" id="CM040454">
    <property type="protein sequence ID" value="MCI4374471.1"/>
    <property type="molecule type" value="Genomic_DNA"/>
</dbReference>
<dbReference type="Proteomes" id="UP000829447">
    <property type="component" value="Linkage Group LG1"/>
</dbReference>
<organism evidence="1 2">
    <name type="scientific">Pangasianodon gigas</name>
    <name type="common">Mekong giant catfish</name>
    <name type="synonym">Pangasius gigas</name>
    <dbReference type="NCBI Taxonomy" id="30993"/>
    <lineage>
        <taxon>Eukaryota</taxon>
        <taxon>Metazoa</taxon>
        <taxon>Chordata</taxon>
        <taxon>Craniata</taxon>
        <taxon>Vertebrata</taxon>
        <taxon>Euteleostomi</taxon>
        <taxon>Actinopterygii</taxon>
        <taxon>Neopterygii</taxon>
        <taxon>Teleostei</taxon>
        <taxon>Ostariophysi</taxon>
        <taxon>Siluriformes</taxon>
        <taxon>Pangasiidae</taxon>
        <taxon>Pangasianodon</taxon>
    </lineage>
</organism>